<evidence type="ECO:0000259" key="2">
    <source>
        <dbReference type="Pfam" id="PF22691"/>
    </source>
</evidence>
<dbReference type="InterPro" id="IPR002155">
    <property type="entry name" value="Thiolase"/>
</dbReference>
<dbReference type="RefSeq" id="WP_138576145.1">
    <property type="nucleotide sequence ID" value="NZ_CP040820.1"/>
</dbReference>
<dbReference type="CDD" id="cd00829">
    <property type="entry name" value="SCP-x_thiolase"/>
    <property type="match status" value="1"/>
</dbReference>
<protein>
    <submittedName>
        <fullName evidence="3">Thiolase domain-containing protein</fullName>
    </submittedName>
</protein>
<organism evidence="3 4">
    <name type="scientific">Paroceanicella profunda</name>
    <dbReference type="NCBI Taxonomy" id="2579971"/>
    <lineage>
        <taxon>Bacteria</taxon>
        <taxon>Pseudomonadati</taxon>
        <taxon>Pseudomonadota</taxon>
        <taxon>Alphaproteobacteria</taxon>
        <taxon>Rhodobacterales</taxon>
        <taxon>Paracoccaceae</taxon>
        <taxon>Paroceanicella</taxon>
    </lineage>
</organism>
<evidence type="ECO:0000313" key="4">
    <source>
        <dbReference type="Proteomes" id="UP000305888"/>
    </source>
</evidence>
<dbReference type="InterPro" id="IPR020616">
    <property type="entry name" value="Thiolase_N"/>
</dbReference>
<dbReference type="GO" id="GO:0003988">
    <property type="term" value="F:acetyl-CoA C-acyltransferase activity"/>
    <property type="evidence" value="ECO:0007669"/>
    <property type="project" value="UniProtKB-ARBA"/>
</dbReference>
<geneLocation type="plasmid" evidence="4">
    <name>pd4m1b</name>
</geneLocation>
<dbReference type="PIRSF" id="PIRSF000429">
    <property type="entry name" value="Ac-CoA_Ac_transf"/>
    <property type="match status" value="1"/>
</dbReference>
<keyword evidence="3" id="KW-0614">Plasmid</keyword>
<dbReference type="OrthoDB" id="9790314at2"/>
<dbReference type="EMBL" id="CP040820">
    <property type="protein sequence ID" value="QDL94364.1"/>
    <property type="molecule type" value="Genomic_DNA"/>
</dbReference>
<dbReference type="PANTHER" id="PTHR42870">
    <property type="entry name" value="ACETYL-COA C-ACETYLTRANSFERASE"/>
    <property type="match status" value="1"/>
</dbReference>
<feature type="domain" description="Thiolase C-terminal" evidence="2">
    <location>
        <begin position="251"/>
        <end position="383"/>
    </location>
</feature>
<evidence type="ECO:0000259" key="1">
    <source>
        <dbReference type="Pfam" id="PF00108"/>
    </source>
</evidence>
<accession>A0A5B8G2Q4</accession>
<dbReference type="AlphaFoldDB" id="A0A5B8G2Q4"/>
<dbReference type="InterPro" id="IPR016039">
    <property type="entry name" value="Thiolase-like"/>
</dbReference>
<reference evidence="3 4" key="1">
    <citation type="submission" date="2019-06" db="EMBL/GenBank/DDBJ databases">
        <title>Genome sequence of Rhodobacteraceae bacterium D4M1.</title>
        <authorList>
            <person name="Cao J."/>
        </authorList>
    </citation>
    <scope>NUCLEOTIDE SEQUENCE [LARGE SCALE GENOMIC DNA]</scope>
    <source>
        <strain evidence="3 4">D4M1</strain>
        <plasmid evidence="4">pd4m1b</plasmid>
    </source>
</reference>
<dbReference type="Pfam" id="PF22691">
    <property type="entry name" value="Thiolase_C_1"/>
    <property type="match status" value="1"/>
</dbReference>
<keyword evidence="4" id="KW-1185">Reference proteome</keyword>
<dbReference type="Pfam" id="PF00108">
    <property type="entry name" value="Thiolase_N"/>
    <property type="match status" value="1"/>
</dbReference>
<sequence>MDAAIVGWGHTKFGRLEGQSLEDLITMAAAEALGDAGLSGADVDAVWLGHFNAGMVADGFASSMVLGADAGMRFKPATRCENACASGSAALYAAVDAVRAGRVRVALVVGAEKMTHLDTAAVTASLGCASYQKEEAGRSFPQIFAEFASAYAERFGDPTEAMARIAVKNHANAMHNPLAQMHRPLELDFCRTVSNRNPMIAAPLKVTDCSLVSDGAAAIVVVRKDMVGEFRRAVGFRAAVQVNDYLPLSAKDLPAFEGPREAVRRAYETAGITVDDLDFAEVHDCFTIAELLSTEALGLAPAGGGREIVIEGQTGPGGRLPVNLSGGLKAKGHPVGATGVSMHVLAARQLTGEAGEMQAPGATLGLCFNMGGGAVANYVSVLEPLRA</sequence>
<proteinExistence type="predicted"/>
<name>A0A5B8G2Q4_9RHOB</name>
<dbReference type="KEGG" id="ppru:FDP22_21055"/>
<dbReference type="PANTHER" id="PTHR42870:SF1">
    <property type="entry name" value="NON-SPECIFIC LIPID-TRANSFER PROTEIN-LIKE 2"/>
    <property type="match status" value="1"/>
</dbReference>
<dbReference type="SUPFAM" id="SSF53901">
    <property type="entry name" value="Thiolase-like"/>
    <property type="match status" value="1"/>
</dbReference>
<dbReference type="Proteomes" id="UP000305888">
    <property type="component" value="Plasmid pD4M1B"/>
</dbReference>
<feature type="domain" description="Thiolase N-terminal" evidence="1">
    <location>
        <begin position="4"/>
        <end position="180"/>
    </location>
</feature>
<dbReference type="NCBIfam" id="NF005704">
    <property type="entry name" value="PRK07516.1"/>
    <property type="match status" value="1"/>
</dbReference>
<gene>
    <name evidence="3" type="ORF">FDP22_21055</name>
</gene>
<dbReference type="InterPro" id="IPR055140">
    <property type="entry name" value="Thiolase_C_2"/>
</dbReference>
<dbReference type="Gene3D" id="3.40.47.10">
    <property type="match status" value="1"/>
</dbReference>
<evidence type="ECO:0000313" key="3">
    <source>
        <dbReference type="EMBL" id="QDL94364.1"/>
    </source>
</evidence>